<keyword evidence="6" id="KW-0282">Flagellum</keyword>
<dbReference type="KEGG" id="pbr:PB2503_01602"/>
<feature type="domain" description="Flagellin C-terminal" evidence="5">
    <location>
        <begin position="314"/>
        <end position="396"/>
    </location>
</feature>
<comment type="similarity">
    <text evidence="1 3">Belongs to the bacterial flagellin family.</text>
</comment>
<dbReference type="GO" id="GO:0009288">
    <property type="term" value="C:bacterial-type flagellum"/>
    <property type="evidence" value="ECO:0007669"/>
    <property type="project" value="UniProtKB-SubCell"/>
</dbReference>
<keyword evidence="3" id="KW-0964">Secreted</keyword>
<dbReference type="HOGENOM" id="CLU_011142_1_1_5"/>
<dbReference type="InterPro" id="IPR046358">
    <property type="entry name" value="Flagellin_C"/>
</dbReference>
<comment type="subcellular location">
    <subcellularLocation>
        <location evidence="3">Secreted</location>
    </subcellularLocation>
    <subcellularLocation>
        <location evidence="3">Bacterial flagellum</location>
    </subcellularLocation>
</comment>
<dbReference type="Pfam" id="PF00700">
    <property type="entry name" value="Flagellin_C"/>
    <property type="match status" value="1"/>
</dbReference>
<keyword evidence="7" id="KW-1185">Reference proteome</keyword>
<name>E0TBM4_PARBH</name>
<gene>
    <name evidence="6" type="ordered locus">PB2503_01602</name>
</gene>
<dbReference type="STRING" id="314260.PB2503_01602"/>
<evidence type="ECO:0000313" key="7">
    <source>
        <dbReference type="Proteomes" id="UP000001302"/>
    </source>
</evidence>
<dbReference type="Proteomes" id="UP000001302">
    <property type="component" value="Chromosome"/>
</dbReference>
<dbReference type="SUPFAM" id="SSF64518">
    <property type="entry name" value="Phase 1 flagellin"/>
    <property type="match status" value="1"/>
</dbReference>
<dbReference type="eggNOG" id="COG1344">
    <property type="taxonomic scope" value="Bacteria"/>
</dbReference>
<reference evidence="6 7" key="2">
    <citation type="journal article" date="2011" name="J. Bacteriol.">
        <title>Complete genome sequence of strain HTCC2503T of Parvularcula bermudensis, the type species of the order "Parvularculales" in the class Alphaproteobacteria.</title>
        <authorList>
            <person name="Oh H.M."/>
            <person name="Kang I."/>
            <person name="Vergin K.L."/>
            <person name="Kang D."/>
            <person name="Rhee K.H."/>
            <person name="Giovannoni S.J."/>
            <person name="Cho J.C."/>
        </authorList>
    </citation>
    <scope>NUCLEOTIDE SEQUENCE [LARGE SCALE GENOMIC DNA]</scope>
    <source>
        <strain evidence="7">ATCC BAA-594 / HTCC2503 / KCTC 12087</strain>
    </source>
</reference>
<dbReference type="Gene3D" id="1.20.1330.10">
    <property type="entry name" value="f41 fragment of flagellin, N-terminal domain"/>
    <property type="match status" value="1"/>
</dbReference>
<keyword evidence="6" id="KW-0969">Cilium</keyword>
<dbReference type="InterPro" id="IPR001492">
    <property type="entry name" value="Flagellin"/>
</dbReference>
<dbReference type="GO" id="GO:0005576">
    <property type="term" value="C:extracellular region"/>
    <property type="evidence" value="ECO:0007669"/>
    <property type="project" value="UniProtKB-SubCell"/>
</dbReference>
<dbReference type="RefSeq" id="WP_013299373.1">
    <property type="nucleotide sequence ID" value="NC_014414.1"/>
</dbReference>
<protein>
    <recommendedName>
        <fullName evidence="3">Flagellin</fullName>
    </recommendedName>
</protein>
<evidence type="ECO:0000256" key="2">
    <source>
        <dbReference type="ARBA" id="ARBA00023143"/>
    </source>
</evidence>
<evidence type="ECO:0000256" key="1">
    <source>
        <dbReference type="ARBA" id="ARBA00005709"/>
    </source>
</evidence>
<dbReference type="AlphaFoldDB" id="E0TBM4"/>
<feature type="domain" description="Flagellin N-terminal" evidence="4">
    <location>
        <begin position="9"/>
        <end position="137"/>
    </location>
</feature>
<keyword evidence="6" id="KW-0966">Cell projection</keyword>
<proteinExistence type="inferred from homology"/>
<dbReference type="Pfam" id="PF00669">
    <property type="entry name" value="Flagellin_N"/>
    <property type="match status" value="1"/>
</dbReference>
<evidence type="ECO:0000256" key="3">
    <source>
        <dbReference type="RuleBase" id="RU362073"/>
    </source>
</evidence>
<keyword evidence="2 3" id="KW-0975">Bacterial flagellum</keyword>
<accession>E0TBM4</accession>
<dbReference type="EMBL" id="CP002156">
    <property type="protein sequence ID" value="ADM08399.1"/>
    <property type="molecule type" value="Genomic_DNA"/>
</dbReference>
<organism evidence="6 7">
    <name type="scientific">Parvularcula bermudensis (strain ATCC BAA-594 / HTCC2503 / KCTC 12087)</name>
    <dbReference type="NCBI Taxonomy" id="314260"/>
    <lineage>
        <taxon>Bacteria</taxon>
        <taxon>Pseudomonadati</taxon>
        <taxon>Pseudomonadota</taxon>
        <taxon>Alphaproteobacteria</taxon>
        <taxon>Parvularculales</taxon>
        <taxon>Parvularculaceae</taxon>
        <taxon>Parvularcula</taxon>
    </lineage>
</organism>
<dbReference type="PANTHER" id="PTHR42792:SF2">
    <property type="entry name" value="FLAGELLIN"/>
    <property type="match status" value="1"/>
</dbReference>
<dbReference type="OrthoDB" id="7328309at2"/>
<dbReference type="InterPro" id="IPR001029">
    <property type="entry name" value="Flagellin_N"/>
</dbReference>
<dbReference type="PANTHER" id="PTHR42792">
    <property type="entry name" value="FLAGELLIN"/>
    <property type="match status" value="1"/>
</dbReference>
<sequence>MTAIGFSLPSQKALSALRIIDRDLAATERMIATGKEVAEPADNPYRYTTAMRLRGDATTAQTIADSLSLSASTLAVGASAAEQVQSLLGEIETLIASAEASGANRTAIQTDIDNIVDQISSVVTSARFNSVNLLSGSDPYRVFAGLTATDNGSPAVQTLTFARADLTQSAGTTGTGKTSGEAGAVHAGSGLFSDSATTSVADSSSGSVTFASGAVEAGDIYTLTLGGETARYRAVAGDTADSVAATLGNRLSGLVGTGITVAVASNVVTVTNASGGSLTLSATANAGAAGGGLEDLAQLNVGSSDAALSALADIEGLIDLADRAVASLGSAQSRIGAQQTLLEDIAGQYEAGAAALTDADLAEAAAKLQLLQARQALALEALEIANSAPSRLLSLFD</sequence>
<evidence type="ECO:0000259" key="4">
    <source>
        <dbReference type="Pfam" id="PF00669"/>
    </source>
</evidence>
<evidence type="ECO:0000313" key="6">
    <source>
        <dbReference type="EMBL" id="ADM08399.1"/>
    </source>
</evidence>
<dbReference type="GO" id="GO:0005198">
    <property type="term" value="F:structural molecule activity"/>
    <property type="evidence" value="ECO:0007669"/>
    <property type="project" value="UniProtKB-UniRule"/>
</dbReference>
<evidence type="ECO:0000259" key="5">
    <source>
        <dbReference type="Pfam" id="PF00700"/>
    </source>
</evidence>
<comment type="function">
    <text evidence="3">Flagellin is the subunit protein which polymerizes to form the filaments of bacterial flagella.</text>
</comment>
<reference evidence="7" key="1">
    <citation type="submission" date="2010-08" db="EMBL/GenBank/DDBJ databases">
        <title>Genome sequence of Parvularcula bermudensis HTCC2503.</title>
        <authorList>
            <person name="Kang D.-M."/>
            <person name="Oh H.-M."/>
            <person name="Cho J.-C."/>
        </authorList>
    </citation>
    <scope>NUCLEOTIDE SEQUENCE [LARGE SCALE GENOMIC DNA]</scope>
    <source>
        <strain evidence="7">ATCC BAA-594 / HTCC2503 / KCTC 12087</strain>
    </source>
</reference>